<evidence type="ECO:0000256" key="16">
    <source>
        <dbReference type="RuleBase" id="RU003694"/>
    </source>
</evidence>
<comment type="function">
    <text evidence="11 14">Involved in the type II fatty acid elongation cycle. Catalyzes the elongation of a wide range of acyl-ACP by the addition of two carbons from malonyl-ACP to an acyl acceptor. Can efficiently catalyze the conversion of palmitoleoyl-ACP (cis-hexadec-9-enoyl-ACP) to cis-vaccenoyl-ACP (cis-octadec-11-enoyl-ACP), an essential step in the thermal regulation of fatty acid composition.</text>
</comment>
<dbReference type="GO" id="GO:0006633">
    <property type="term" value="P:fatty acid biosynthetic process"/>
    <property type="evidence" value="ECO:0007669"/>
    <property type="project" value="UniProtKB-UniRule"/>
</dbReference>
<evidence type="ECO:0000256" key="1">
    <source>
        <dbReference type="ARBA" id="ARBA00005194"/>
    </source>
</evidence>
<dbReference type="InterPro" id="IPR020841">
    <property type="entry name" value="PKS_Beta-ketoAc_synthase_dom"/>
</dbReference>
<keyword evidence="6 14" id="KW-0808">Transferase</keyword>
<dbReference type="SUPFAM" id="SSF53901">
    <property type="entry name" value="Thiolase-like"/>
    <property type="match status" value="2"/>
</dbReference>
<dbReference type="Pfam" id="PF00109">
    <property type="entry name" value="ketoacyl-synt"/>
    <property type="match status" value="1"/>
</dbReference>
<feature type="domain" description="Ketosynthase family 3 (KS3)" evidence="17">
    <location>
        <begin position="1"/>
        <end position="408"/>
    </location>
</feature>
<dbReference type="NCBIfam" id="NF005589">
    <property type="entry name" value="PRK07314.1"/>
    <property type="match status" value="1"/>
</dbReference>
<evidence type="ECO:0000256" key="7">
    <source>
        <dbReference type="ARBA" id="ARBA00022832"/>
    </source>
</evidence>
<evidence type="ECO:0000259" key="17">
    <source>
        <dbReference type="PROSITE" id="PS52004"/>
    </source>
</evidence>
<comment type="catalytic activity">
    <reaction evidence="13 14">
        <text>a fatty acyl-[ACP] + malonyl-[ACP] + H(+) = a 3-oxoacyl-[ACP] + holo-[ACP] + CO2</text>
        <dbReference type="Rhea" id="RHEA:22836"/>
        <dbReference type="Rhea" id="RHEA-COMP:9623"/>
        <dbReference type="Rhea" id="RHEA-COMP:9685"/>
        <dbReference type="Rhea" id="RHEA-COMP:9916"/>
        <dbReference type="Rhea" id="RHEA-COMP:14125"/>
        <dbReference type="ChEBI" id="CHEBI:15378"/>
        <dbReference type="ChEBI" id="CHEBI:16526"/>
        <dbReference type="ChEBI" id="CHEBI:64479"/>
        <dbReference type="ChEBI" id="CHEBI:78449"/>
        <dbReference type="ChEBI" id="CHEBI:78776"/>
        <dbReference type="ChEBI" id="CHEBI:138651"/>
    </reaction>
</comment>
<dbReference type="PANTHER" id="PTHR11712:SF336">
    <property type="entry name" value="3-OXOACYL-[ACYL-CARRIER-PROTEIN] SYNTHASE, MITOCHONDRIAL"/>
    <property type="match status" value="1"/>
</dbReference>
<dbReference type="RefSeq" id="WP_308459671.1">
    <property type="nucleotide sequence ID" value="NZ_JAJEPS010000011.1"/>
</dbReference>
<feature type="active site" description="For beta-ketoacyl synthase activity" evidence="15">
    <location>
        <position position="162"/>
    </location>
</feature>
<evidence type="ECO:0000313" key="19">
    <source>
        <dbReference type="Proteomes" id="UP001198220"/>
    </source>
</evidence>
<dbReference type="AlphaFoldDB" id="A0AAE3DAD4"/>
<gene>
    <name evidence="18" type="primary">fabF</name>
    <name evidence="18" type="ORF">LKD36_11455</name>
</gene>
<proteinExistence type="inferred from homology"/>
<evidence type="ECO:0000256" key="11">
    <source>
        <dbReference type="ARBA" id="ARBA00024006"/>
    </source>
</evidence>
<keyword evidence="5 14" id="KW-0444">Lipid biosynthesis</keyword>
<dbReference type="EMBL" id="JAJEPS010000011">
    <property type="protein sequence ID" value="MCC2126783.1"/>
    <property type="molecule type" value="Genomic_DNA"/>
</dbReference>
<evidence type="ECO:0000256" key="13">
    <source>
        <dbReference type="ARBA" id="ARBA00047659"/>
    </source>
</evidence>
<dbReference type="InterPro" id="IPR014031">
    <property type="entry name" value="Ketoacyl_synth_C"/>
</dbReference>
<comment type="caution">
    <text evidence="18">The sequence shown here is derived from an EMBL/GenBank/DDBJ whole genome shotgun (WGS) entry which is preliminary data.</text>
</comment>
<keyword evidence="9 14" id="KW-0275">Fatty acid biosynthesis</keyword>
<evidence type="ECO:0000256" key="5">
    <source>
        <dbReference type="ARBA" id="ARBA00022516"/>
    </source>
</evidence>
<dbReference type="InterPro" id="IPR014030">
    <property type="entry name" value="Ketoacyl_synth_N"/>
</dbReference>
<keyword evidence="8" id="KW-0443">Lipid metabolism</keyword>
<dbReference type="Gene3D" id="3.40.47.10">
    <property type="match status" value="2"/>
</dbReference>
<evidence type="ECO:0000256" key="9">
    <source>
        <dbReference type="ARBA" id="ARBA00023160"/>
    </source>
</evidence>
<dbReference type="CDD" id="cd00834">
    <property type="entry name" value="KAS_I_II"/>
    <property type="match status" value="1"/>
</dbReference>
<evidence type="ECO:0000256" key="4">
    <source>
        <dbReference type="ARBA" id="ARBA00014657"/>
    </source>
</evidence>
<dbReference type="PROSITE" id="PS00606">
    <property type="entry name" value="KS3_1"/>
    <property type="match status" value="1"/>
</dbReference>
<dbReference type="InterPro" id="IPR017568">
    <property type="entry name" value="3-oxoacyl-ACP_synth-2"/>
</dbReference>
<evidence type="ECO:0000256" key="15">
    <source>
        <dbReference type="PIRSR" id="PIRSR000447-1"/>
    </source>
</evidence>
<keyword evidence="10 14" id="KW-0012">Acyltransferase</keyword>
<evidence type="ECO:0000313" key="18">
    <source>
        <dbReference type="EMBL" id="MCC2126783.1"/>
    </source>
</evidence>
<dbReference type="FunFam" id="3.40.47.10:FF:000009">
    <property type="entry name" value="3-oxoacyl-[acyl-carrier-protein] synthase 2"/>
    <property type="match status" value="1"/>
</dbReference>
<name>A0AAE3DAD4_9FIRM</name>
<keyword evidence="7" id="KW-0276">Fatty acid metabolism</keyword>
<evidence type="ECO:0000256" key="12">
    <source>
        <dbReference type="ARBA" id="ARBA00047318"/>
    </source>
</evidence>
<dbReference type="PANTHER" id="PTHR11712">
    <property type="entry name" value="POLYKETIDE SYNTHASE-RELATED"/>
    <property type="match status" value="1"/>
</dbReference>
<evidence type="ECO:0000256" key="6">
    <source>
        <dbReference type="ARBA" id="ARBA00022679"/>
    </source>
</evidence>
<dbReference type="InterPro" id="IPR018201">
    <property type="entry name" value="Ketoacyl_synth_AS"/>
</dbReference>
<evidence type="ECO:0000256" key="14">
    <source>
        <dbReference type="PIRNR" id="PIRNR000447"/>
    </source>
</evidence>
<comment type="similarity">
    <text evidence="2 14 16">Belongs to the thiolase-like superfamily. Beta-ketoacyl-ACP synthases family.</text>
</comment>
<comment type="catalytic activity">
    <reaction evidence="12 14">
        <text>(9Z)-hexadecenoyl-[ACP] + malonyl-[ACP] + H(+) = 3-oxo-(11Z)-octadecenoyl-[ACP] + holo-[ACP] + CO2</text>
        <dbReference type="Rhea" id="RHEA:55040"/>
        <dbReference type="Rhea" id="RHEA-COMP:9623"/>
        <dbReference type="Rhea" id="RHEA-COMP:9685"/>
        <dbReference type="Rhea" id="RHEA-COMP:10800"/>
        <dbReference type="Rhea" id="RHEA-COMP:14074"/>
        <dbReference type="ChEBI" id="CHEBI:15378"/>
        <dbReference type="ChEBI" id="CHEBI:16526"/>
        <dbReference type="ChEBI" id="CHEBI:64479"/>
        <dbReference type="ChEBI" id="CHEBI:78449"/>
        <dbReference type="ChEBI" id="CHEBI:83989"/>
        <dbReference type="ChEBI" id="CHEBI:138538"/>
        <dbReference type="EC" id="2.3.1.179"/>
    </reaction>
</comment>
<dbReference type="InterPro" id="IPR016039">
    <property type="entry name" value="Thiolase-like"/>
</dbReference>
<dbReference type="GO" id="GO:0004315">
    <property type="term" value="F:3-oxoacyl-[acyl-carrier-protein] synthase activity"/>
    <property type="evidence" value="ECO:0007669"/>
    <property type="project" value="UniProtKB-UniRule"/>
</dbReference>
<dbReference type="Pfam" id="PF02801">
    <property type="entry name" value="Ketoacyl-synt_C"/>
    <property type="match status" value="1"/>
</dbReference>
<dbReference type="EC" id="2.3.1.179" evidence="3 14"/>
<dbReference type="NCBIfam" id="TIGR03150">
    <property type="entry name" value="fabF"/>
    <property type="match status" value="1"/>
</dbReference>
<dbReference type="Proteomes" id="UP001198220">
    <property type="component" value="Unassembled WGS sequence"/>
</dbReference>
<dbReference type="GO" id="GO:0005829">
    <property type="term" value="C:cytosol"/>
    <property type="evidence" value="ECO:0007669"/>
    <property type="project" value="TreeGrafter"/>
</dbReference>
<evidence type="ECO:0000256" key="3">
    <source>
        <dbReference type="ARBA" id="ARBA00012356"/>
    </source>
</evidence>
<organism evidence="18 19">
    <name type="scientific">Hominiventricola filiformis</name>
    <dbReference type="NCBI Taxonomy" id="2885352"/>
    <lineage>
        <taxon>Bacteria</taxon>
        <taxon>Bacillati</taxon>
        <taxon>Bacillota</taxon>
        <taxon>Clostridia</taxon>
        <taxon>Lachnospirales</taxon>
        <taxon>Lachnospiraceae</taxon>
        <taxon>Hominiventricola</taxon>
    </lineage>
</organism>
<accession>A0AAE3DAD4</accession>
<dbReference type="PIRSF" id="PIRSF000447">
    <property type="entry name" value="KAS_II"/>
    <property type="match status" value="1"/>
</dbReference>
<dbReference type="SMART" id="SM00825">
    <property type="entry name" value="PKS_KS"/>
    <property type="match status" value="1"/>
</dbReference>
<sequence>MRRVVVTGMGAITPMGLNVKEYFDNIKAGNHGFTTISKFDASEYKAHVAAEVKGFVAKEYMDFKAAKRMEPFSQYAVAAAKEAMEQAGLDMSKEDPYRVGCSIGSGIGSLQVVEKEYTKLVEKGPNRVNPLMVPMMISNMAAGNVSIAYGLKGKSLNVVTACATGTHSIGEAYRSIQTGDADVMLAGGTESCICPIGVAGFAALTALSGSEDPERCSIPFDKDRDGFVMGEGAGVVILEDLEHAKARGAHILAEVVGYGATSDAYHITSPAEDGMGAATAMKWAVEESGAAMEDIMYINAHGTSTHHNDLFETRAIKLAFGEHAKEMKINSTKSMIGHLLGAAGAVEFITCVKEMEESFVHVTRGLEHPDEELDLDYVQGHGVEMDLEYALSNSLGFGGHNASILIKKYAE</sequence>
<protein>
    <recommendedName>
        <fullName evidence="4 14">3-oxoacyl-[acyl-carrier-protein] synthase 2</fullName>
        <ecNumber evidence="3 14">2.3.1.179</ecNumber>
    </recommendedName>
</protein>
<evidence type="ECO:0000256" key="2">
    <source>
        <dbReference type="ARBA" id="ARBA00008467"/>
    </source>
</evidence>
<dbReference type="InterPro" id="IPR000794">
    <property type="entry name" value="Beta-ketoacyl_synthase"/>
</dbReference>
<evidence type="ECO:0000256" key="10">
    <source>
        <dbReference type="ARBA" id="ARBA00023315"/>
    </source>
</evidence>
<evidence type="ECO:0000256" key="8">
    <source>
        <dbReference type="ARBA" id="ARBA00023098"/>
    </source>
</evidence>
<comment type="pathway">
    <text evidence="1 14">Lipid metabolism; fatty acid biosynthesis.</text>
</comment>
<reference evidence="18 19" key="1">
    <citation type="submission" date="2021-10" db="EMBL/GenBank/DDBJ databases">
        <title>Anaerobic single-cell dispensing facilitates the cultivation of human gut bacteria.</title>
        <authorList>
            <person name="Afrizal A."/>
        </authorList>
    </citation>
    <scope>NUCLEOTIDE SEQUENCE [LARGE SCALE GENOMIC DNA]</scope>
    <source>
        <strain evidence="18 19">CLA-AA-H276</strain>
    </source>
</reference>
<keyword evidence="19" id="KW-1185">Reference proteome</keyword>
<dbReference type="PROSITE" id="PS52004">
    <property type="entry name" value="KS3_2"/>
    <property type="match status" value="1"/>
</dbReference>